<evidence type="ECO:0000313" key="2">
    <source>
        <dbReference type="EMBL" id="CRL60892.1"/>
    </source>
</evidence>
<dbReference type="InterPro" id="IPR004017">
    <property type="entry name" value="Cys_rich_dom"/>
</dbReference>
<accession>A0A0G4Q4K3</accession>
<feature type="domain" description="Cysteine-rich" evidence="1">
    <location>
        <begin position="3"/>
        <end position="85"/>
    </location>
</feature>
<sequence>MKVNFYATCLGDVLKADSARDTVLLLEKLGCEVLFQERQGCCGQPALNSGYVNNAKPAMKSLIETLEVNDYPIISPAGSCTYAIKGYPTYLADEPQWALRAQGVADRLIDLTSFIVNKLGVVDVGARLPGKAVYHPSCSLTRKLGVVSEPLTLLKHVEGLEMLPFANSETCCGFGGTFSVKMSEISGEMVTEKVKHIMDVSPDYVIGADTSCLINIQGRLSREKRPVKVLHIAQVLMSQ</sequence>
<dbReference type="AlphaFoldDB" id="A0A0G4Q4K3"/>
<evidence type="ECO:0000313" key="3">
    <source>
        <dbReference type="Proteomes" id="UP000183920"/>
    </source>
</evidence>
<dbReference type="Proteomes" id="UP000183920">
    <property type="component" value="Unassembled WGS sequence"/>
</dbReference>
<dbReference type="PANTHER" id="PTHR30296">
    <property type="entry name" value="UNCHARACTERIZED PROTEIN YKGE"/>
    <property type="match status" value="1"/>
</dbReference>
<proteinExistence type="predicted"/>
<dbReference type="GO" id="GO:0016491">
    <property type="term" value="F:oxidoreductase activity"/>
    <property type="evidence" value="ECO:0007669"/>
    <property type="project" value="UniProtKB-ARBA"/>
</dbReference>
<feature type="domain" description="Cysteine-rich" evidence="1">
    <location>
        <begin position="133"/>
        <end position="216"/>
    </location>
</feature>
<dbReference type="Pfam" id="PF02754">
    <property type="entry name" value="CCG"/>
    <property type="match status" value="2"/>
</dbReference>
<protein>
    <submittedName>
        <fullName evidence="2">Lactate utilization protein A</fullName>
    </submittedName>
</protein>
<dbReference type="PANTHER" id="PTHR30296:SF0">
    <property type="entry name" value="LACTATE UTILIZATION PROTEIN A"/>
    <property type="match status" value="1"/>
</dbReference>
<dbReference type="GO" id="GO:0005829">
    <property type="term" value="C:cytosol"/>
    <property type="evidence" value="ECO:0007669"/>
    <property type="project" value="TreeGrafter"/>
</dbReference>
<name>A0A0G4Q4K3_9GAMM</name>
<evidence type="ECO:0000259" key="1">
    <source>
        <dbReference type="Pfam" id="PF02754"/>
    </source>
</evidence>
<dbReference type="EMBL" id="CVRY01000002">
    <property type="protein sequence ID" value="CRL60892.1"/>
    <property type="molecule type" value="Genomic_DNA"/>
</dbReference>
<dbReference type="GeneID" id="76523612"/>
<dbReference type="RefSeq" id="WP_072063314.1">
    <property type="nucleotide sequence ID" value="NZ_CAXOKJ010000003.1"/>
</dbReference>
<organism evidence="2 3">
    <name type="scientific">Proteus penneri</name>
    <dbReference type="NCBI Taxonomy" id="102862"/>
    <lineage>
        <taxon>Bacteria</taxon>
        <taxon>Pseudomonadati</taxon>
        <taxon>Pseudomonadota</taxon>
        <taxon>Gammaproteobacteria</taxon>
        <taxon>Enterobacterales</taxon>
        <taxon>Morganellaceae</taxon>
        <taxon>Proteus</taxon>
    </lineage>
</organism>
<reference evidence="3" key="1">
    <citation type="submission" date="2015-06" db="EMBL/GenBank/DDBJ databases">
        <authorList>
            <person name="Urmite Genomes"/>
        </authorList>
    </citation>
    <scope>NUCLEOTIDE SEQUENCE [LARGE SCALE GENOMIC DNA]</scope>
    <source>
        <strain evidence="3">CSUR P1867</strain>
    </source>
</reference>
<gene>
    <name evidence="2" type="primary">lutA_1</name>
    <name evidence="2" type="ORF">BN1804_01183</name>
</gene>